<dbReference type="Proteomes" id="UP000315295">
    <property type="component" value="Unassembled WGS sequence"/>
</dbReference>
<dbReference type="STRING" id="106549.A0A540KVH1"/>
<evidence type="ECO:0000313" key="8">
    <source>
        <dbReference type="EMBL" id="TQD78225.1"/>
    </source>
</evidence>
<evidence type="ECO:0000256" key="1">
    <source>
        <dbReference type="ARBA" id="ARBA00022670"/>
    </source>
</evidence>
<feature type="domain" description="Peptidase M48" evidence="7">
    <location>
        <begin position="99"/>
        <end position="181"/>
    </location>
</feature>
<dbReference type="Pfam" id="PF01435">
    <property type="entry name" value="Peptidase_M48"/>
    <property type="match status" value="1"/>
</dbReference>
<dbReference type="GO" id="GO:0016020">
    <property type="term" value="C:membrane"/>
    <property type="evidence" value="ECO:0007669"/>
    <property type="project" value="TreeGrafter"/>
</dbReference>
<dbReference type="AlphaFoldDB" id="A0A540KVH1"/>
<accession>A0A540KVH1</accession>
<comment type="cofactor">
    <cofactor evidence="6">
        <name>Zn(2+)</name>
        <dbReference type="ChEBI" id="CHEBI:29105"/>
    </cofactor>
    <text evidence="6">Binds 1 zinc ion per subunit.</text>
</comment>
<reference evidence="8 9" key="1">
    <citation type="journal article" date="2019" name="G3 (Bethesda)">
        <title>Sequencing of a Wild Apple (Malus baccata) Genome Unravels the Differences Between Cultivated and Wild Apple Species Regarding Disease Resistance and Cold Tolerance.</title>
        <authorList>
            <person name="Chen X."/>
        </authorList>
    </citation>
    <scope>NUCLEOTIDE SEQUENCE [LARGE SCALE GENOMIC DNA]</scope>
    <source>
        <strain evidence="9">cv. Shandingzi</strain>
        <tissue evidence="8">Leaves</tissue>
    </source>
</reference>
<evidence type="ECO:0000259" key="7">
    <source>
        <dbReference type="Pfam" id="PF01435"/>
    </source>
</evidence>
<keyword evidence="4 6" id="KW-0862">Zinc</keyword>
<dbReference type="PANTHER" id="PTHR22726:SF1">
    <property type="entry name" value="METALLOENDOPEPTIDASE OMA1, MITOCHONDRIAL"/>
    <property type="match status" value="1"/>
</dbReference>
<evidence type="ECO:0000256" key="6">
    <source>
        <dbReference type="RuleBase" id="RU003983"/>
    </source>
</evidence>
<sequence length="197" mass="22069">MKESFKGGILPAIHPDSVRVRLIAKDIIEALQRGLSHQVTWTDVDYASGKVELEHEGGGKDTLMALQDAPEEGNWSREDEILDDQWIEKSRKTSRERGLKAATSHLDQLNWEVLVVDQPVVNAFCLLGGKNVVFTGLLKHFRSDAKIATIIGHEVGHAVARHSAETITKNLWFAILQLVLYKFVTRLMLSTQCPIFS</sequence>
<comment type="similarity">
    <text evidence="6">Belongs to the peptidase M48 family.</text>
</comment>
<dbReference type="GO" id="GO:0004222">
    <property type="term" value="F:metalloendopeptidase activity"/>
    <property type="evidence" value="ECO:0007669"/>
    <property type="project" value="InterPro"/>
</dbReference>
<keyword evidence="9" id="KW-1185">Reference proteome</keyword>
<proteinExistence type="inferred from homology"/>
<keyword evidence="5 6" id="KW-0482">Metalloprotease</keyword>
<gene>
    <name evidence="8" type="ORF">C1H46_036226</name>
</gene>
<evidence type="ECO:0000256" key="4">
    <source>
        <dbReference type="ARBA" id="ARBA00022833"/>
    </source>
</evidence>
<protein>
    <recommendedName>
        <fullName evidence="7">Peptidase M48 domain-containing protein</fullName>
    </recommendedName>
</protein>
<dbReference type="InterPro" id="IPR051156">
    <property type="entry name" value="Mito/Outer_Membr_Metalloprot"/>
</dbReference>
<name>A0A540KVH1_MALBA</name>
<evidence type="ECO:0000313" key="9">
    <source>
        <dbReference type="Proteomes" id="UP000315295"/>
    </source>
</evidence>
<evidence type="ECO:0000256" key="5">
    <source>
        <dbReference type="ARBA" id="ARBA00023049"/>
    </source>
</evidence>
<dbReference type="Gene3D" id="3.30.2010.10">
    <property type="entry name" value="Metalloproteases ('zincins'), catalytic domain"/>
    <property type="match status" value="1"/>
</dbReference>
<comment type="caution">
    <text evidence="8">The sequence shown here is derived from an EMBL/GenBank/DDBJ whole genome shotgun (WGS) entry which is preliminary data.</text>
</comment>
<keyword evidence="2" id="KW-0479">Metal-binding</keyword>
<evidence type="ECO:0000256" key="2">
    <source>
        <dbReference type="ARBA" id="ARBA00022723"/>
    </source>
</evidence>
<evidence type="ECO:0000256" key="3">
    <source>
        <dbReference type="ARBA" id="ARBA00022801"/>
    </source>
</evidence>
<dbReference type="InterPro" id="IPR001915">
    <property type="entry name" value="Peptidase_M48"/>
</dbReference>
<keyword evidence="3 6" id="KW-0378">Hydrolase</keyword>
<dbReference type="PANTHER" id="PTHR22726">
    <property type="entry name" value="METALLOENDOPEPTIDASE OMA1"/>
    <property type="match status" value="1"/>
</dbReference>
<organism evidence="8 9">
    <name type="scientific">Malus baccata</name>
    <name type="common">Siberian crab apple</name>
    <name type="synonym">Pyrus baccata</name>
    <dbReference type="NCBI Taxonomy" id="106549"/>
    <lineage>
        <taxon>Eukaryota</taxon>
        <taxon>Viridiplantae</taxon>
        <taxon>Streptophyta</taxon>
        <taxon>Embryophyta</taxon>
        <taxon>Tracheophyta</taxon>
        <taxon>Spermatophyta</taxon>
        <taxon>Magnoliopsida</taxon>
        <taxon>eudicotyledons</taxon>
        <taxon>Gunneridae</taxon>
        <taxon>Pentapetalae</taxon>
        <taxon>rosids</taxon>
        <taxon>fabids</taxon>
        <taxon>Rosales</taxon>
        <taxon>Rosaceae</taxon>
        <taxon>Amygdaloideae</taxon>
        <taxon>Maleae</taxon>
        <taxon>Malus</taxon>
    </lineage>
</organism>
<dbReference type="EMBL" id="VIEB01000918">
    <property type="protein sequence ID" value="TQD78225.1"/>
    <property type="molecule type" value="Genomic_DNA"/>
</dbReference>
<dbReference type="GO" id="GO:0046872">
    <property type="term" value="F:metal ion binding"/>
    <property type="evidence" value="ECO:0007669"/>
    <property type="project" value="UniProtKB-KW"/>
</dbReference>
<keyword evidence="1 6" id="KW-0645">Protease</keyword>
<dbReference type="GO" id="GO:0051603">
    <property type="term" value="P:proteolysis involved in protein catabolic process"/>
    <property type="evidence" value="ECO:0007669"/>
    <property type="project" value="TreeGrafter"/>
</dbReference>